<feature type="transmembrane region" description="Helical" evidence="6">
    <location>
        <begin position="13"/>
        <end position="32"/>
    </location>
</feature>
<comment type="caution">
    <text evidence="8">The sequence shown here is derived from an EMBL/GenBank/DDBJ whole genome shotgun (WGS) entry which is preliminary data.</text>
</comment>
<dbReference type="InterPro" id="IPR049326">
    <property type="entry name" value="Rhodopsin_dom_fungi"/>
</dbReference>
<feature type="transmembrane region" description="Helical" evidence="6">
    <location>
        <begin position="90"/>
        <end position="115"/>
    </location>
</feature>
<dbReference type="InterPro" id="IPR052337">
    <property type="entry name" value="SAT4-like"/>
</dbReference>
<feature type="domain" description="Rhodopsin" evidence="7">
    <location>
        <begin position="28"/>
        <end position="265"/>
    </location>
</feature>
<gene>
    <name evidence="8" type="ORF">BJX63DRAFT_285683</name>
</gene>
<evidence type="ECO:0000256" key="1">
    <source>
        <dbReference type="ARBA" id="ARBA00004141"/>
    </source>
</evidence>
<comment type="subcellular location">
    <subcellularLocation>
        <location evidence="1">Membrane</location>
        <topology evidence="1">Multi-pass membrane protein</topology>
    </subcellularLocation>
</comment>
<dbReference type="Proteomes" id="UP001610334">
    <property type="component" value="Unassembled WGS sequence"/>
</dbReference>
<sequence length="363" mass="39841">MGYYGGQGPMVNAVLWVLVVILAVFVALRLFTRHQILNAVGVDDYLCCSALVLQILYTIFVTIATRYGLGRLAADIGNPAVYFEAVKYEIFSQFAGIMLIGVGKLAVGTFLLRIIRNKIQIAFIYVCLFINTVITLFASITVVVQCSPIERTWNPTVEGTCWINFSNVGYTVGSWFVAMDFAFAILPWFVVWGLNMKHKEKITVACGLSLGIFAGICGIIRTEALSGLNANEYIYDTVPMLIWSATESCATIMCSSIPVLRPLYTRIRYGTQASSTENSSYKLPMYGSKGRQSGKFSLAGRSGTKHSEFGTMDDPAYHNQGTVITHTSNNGANESNEDILSGAAGIERTDEISVTYEQFGRKA</sequence>
<comment type="similarity">
    <text evidence="5">Belongs to the SAT4 family.</text>
</comment>
<dbReference type="Pfam" id="PF20684">
    <property type="entry name" value="Fung_rhodopsin"/>
    <property type="match status" value="1"/>
</dbReference>
<feature type="transmembrane region" description="Helical" evidence="6">
    <location>
        <begin position="44"/>
        <end position="70"/>
    </location>
</feature>
<dbReference type="EMBL" id="JBFXLT010000060">
    <property type="protein sequence ID" value="KAL2811280.1"/>
    <property type="molecule type" value="Genomic_DNA"/>
</dbReference>
<keyword evidence="2 6" id="KW-0812">Transmembrane</keyword>
<evidence type="ECO:0000313" key="8">
    <source>
        <dbReference type="EMBL" id="KAL2811280.1"/>
    </source>
</evidence>
<evidence type="ECO:0000256" key="2">
    <source>
        <dbReference type="ARBA" id="ARBA00022692"/>
    </source>
</evidence>
<feature type="transmembrane region" description="Helical" evidence="6">
    <location>
        <begin position="202"/>
        <end position="221"/>
    </location>
</feature>
<feature type="transmembrane region" description="Helical" evidence="6">
    <location>
        <begin position="122"/>
        <end position="144"/>
    </location>
</feature>
<protein>
    <recommendedName>
        <fullName evidence="7">Rhodopsin domain-containing protein</fullName>
    </recommendedName>
</protein>
<evidence type="ECO:0000256" key="6">
    <source>
        <dbReference type="SAM" id="Phobius"/>
    </source>
</evidence>
<accession>A0ABR4H756</accession>
<evidence type="ECO:0000256" key="3">
    <source>
        <dbReference type="ARBA" id="ARBA00022989"/>
    </source>
</evidence>
<evidence type="ECO:0000256" key="4">
    <source>
        <dbReference type="ARBA" id="ARBA00023136"/>
    </source>
</evidence>
<evidence type="ECO:0000259" key="7">
    <source>
        <dbReference type="Pfam" id="PF20684"/>
    </source>
</evidence>
<dbReference type="PANTHER" id="PTHR33048:SF93">
    <property type="entry name" value="INTEGRAL MEMBRANE PROTEIN"/>
    <property type="match status" value="1"/>
</dbReference>
<dbReference type="PANTHER" id="PTHR33048">
    <property type="entry name" value="PTH11-LIKE INTEGRAL MEMBRANE PROTEIN (AFU_ORTHOLOGUE AFUA_5G11245)"/>
    <property type="match status" value="1"/>
</dbReference>
<keyword evidence="4 6" id="KW-0472">Membrane</keyword>
<feature type="transmembrane region" description="Helical" evidence="6">
    <location>
        <begin position="175"/>
        <end position="195"/>
    </location>
</feature>
<name>A0ABR4H756_9EURO</name>
<reference evidence="8 9" key="1">
    <citation type="submission" date="2024-07" db="EMBL/GenBank/DDBJ databases">
        <title>Section-level genome sequencing and comparative genomics of Aspergillus sections Usti and Cavernicolus.</title>
        <authorList>
            <consortium name="Lawrence Berkeley National Laboratory"/>
            <person name="Nybo J.L."/>
            <person name="Vesth T.C."/>
            <person name="Theobald S."/>
            <person name="Frisvad J.C."/>
            <person name="Larsen T.O."/>
            <person name="Kjaerboelling I."/>
            <person name="Rothschild-Mancinelli K."/>
            <person name="Lyhne E.K."/>
            <person name="Kogle M.E."/>
            <person name="Barry K."/>
            <person name="Clum A."/>
            <person name="Na H."/>
            <person name="Ledsgaard L."/>
            <person name="Lin J."/>
            <person name="Lipzen A."/>
            <person name="Kuo A."/>
            <person name="Riley R."/>
            <person name="Mondo S."/>
            <person name="Labutti K."/>
            <person name="Haridas S."/>
            <person name="Pangalinan J."/>
            <person name="Salamov A.A."/>
            <person name="Simmons B.A."/>
            <person name="Magnuson J.K."/>
            <person name="Chen J."/>
            <person name="Drula E."/>
            <person name="Henrissat B."/>
            <person name="Wiebenga A."/>
            <person name="Lubbers R.J."/>
            <person name="Gomes A.C."/>
            <person name="Makela M.R."/>
            <person name="Stajich J."/>
            <person name="Grigoriev I.V."/>
            <person name="Mortensen U.H."/>
            <person name="De Vries R.P."/>
            <person name="Baker S.E."/>
            <person name="Andersen M.R."/>
        </authorList>
    </citation>
    <scope>NUCLEOTIDE SEQUENCE [LARGE SCALE GENOMIC DNA]</scope>
    <source>
        <strain evidence="8 9">CBS 588.65</strain>
    </source>
</reference>
<proteinExistence type="inferred from homology"/>
<keyword evidence="9" id="KW-1185">Reference proteome</keyword>
<organism evidence="8 9">
    <name type="scientific">Aspergillus granulosus</name>
    <dbReference type="NCBI Taxonomy" id="176169"/>
    <lineage>
        <taxon>Eukaryota</taxon>
        <taxon>Fungi</taxon>
        <taxon>Dikarya</taxon>
        <taxon>Ascomycota</taxon>
        <taxon>Pezizomycotina</taxon>
        <taxon>Eurotiomycetes</taxon>
        <taxon>Eurotiomycetidae</taxon>
        <taxon>Eurotiales</taxon>
        <taxon>Aspergillaceae</taxon>
        <taxon>Aspergillus</taxon>
        <taxon>Aspergillus subgen. Nidulantes</taxon>
    </lineage>
</organism>
<keyword evidence="3 6" id="KW-1133">Transmembrane helix</keyword>
<feature type="transmembrane region" description="Helical" evidence="6">
    <location>
        <begin position="241"/>
        <end position="260"/>
    </location>
</feature>
<evidence type="ECO:0000313" key="9">
    <source>
        <dbReference type="Proteomes" id="UP001610334"/>
    </source>
</evidence>
<evidence type="ECO:0000256" key="5">
    <source>
        <dbReference type="ARBA" id="ARBA00038359"/>
    </source>
</evidence>